<dbReference type="SUPFAM" id="SSF51735">
    <property type="entry name" value="NAD(P)-binding Rossmann-fold domains"/>
    <property type="match status" value="1"/>
</dbReference>
<dbReference type="EMBL" id="BOPG01000003">
    <property type="protein sequence ID" value="GIJ52817.1"/>
    <property type="molecule type" value="Genomic_DNA"/>
</dbReference>
<dbReference type="AlphaFoldDB" id="A0A8J3YY53"/>
<dbReference type="InterPro" id="IPR020904">
    <property type="entry name" value="Sc_DH/Rdtase_CS"/>
</dbReference>
<dbReference type="InterPro" id="IPR057326">
    <property type="entry name" value="KR_dom"/>
</dbReference>
<evidence type="ECO:0000313" key="5">
    <source>
        <dbReference type="Proteomes" id="UP000612585"/>
    </source>
</evidence>
<dbReference type="PROSITE" id="PS00061">
    <property type="entry name" value="ADH_SHORT"/>
    <property type="match status" value="1"/>
</dbReference>
<dbReference type="PRINTS" id="PR00080">
    <property type="entry name" value="SDRFAMILY"/>
</dbReference>
<dbReference type="PANTHER" id="PTHR42760">
    <property type="entry name" value="SHORT-CHAIN DEHYDROGENASES/REDUCTASES FAMILY MEMBER"/>
    <property type="match status" value="1"/>
</dbReference>
<feature type="domain" description="Ketoreductase" evidence="3">
    <location>
        <begin position="10"/>
        <end position="168"/>
    </location>
</feature>
<dbReference type="Pfam" id="PF13561">
    <property type="entry name" value="adh_short_C2"/>
    <property type="match status" value="1"/>
</dbReference>
<gene>
    <name evidence="4" type="primary">dthD</name>
    <name evidence="4" type="ORF">Vau01_003330</name>
</gene>
<comment type="similarity">
    <text evidence="1">Belongs to the short-chain dehydrogenases/reductases (SDR) family.</text>
</comment>
<dbReference type="Proteomes" id="UP000612585">
    <property type="component" value="Unassembled WGS sequence"/>
</dbReference>
<accession>A0A8J3YY53</accession>
<dbReference type="GO" id="GO:0016616">
    <property type="term" value="F:oxidoreductase activity, acting on the CH-OH group of donors, NAD or NADP as acceptor"/>
    <property type="evidence" value="ECO:0007669"/>
    <property type="project" value="UniProtKB-ARBA"/>
</dbReference>
<comment type="caution">
    <text evidence="4">The sequence shown here is derived from an EMBL/GenBank/DDBJ whole genome shotgun (WGS) entry which is preliminary data.</text>
</comment>
<dbReference type="PRINTS" id="PR00081">
    <property type="entry name" value="GDHRDH"/>
</dbReference>
<dbReference type="InterPro" id="IPR036291">
    <property type="entry name" value="NAD(P)-bd_dom_sf"/>
</dbReference>
<keyword evidence="2" id="KW-0560">Oxidoreductase</keyword>
<proteinExistence type="inferred from homology"/>
<protein>
    <submittedName>
        <fullName evidence="4">D-threitol dehydrogenase</fullName>
    </submittedName>
</protein>
<dbReference type="InterPro" id="IPR002347">
    <property type="entry name" value="SDR_fam"/>
</dbReference>
<dbReference type="FunFam" id="3.40.50.720:FF:000084">
    <property type="entry name" value="Short-chain dehydrogenase reductase"/>
    <property type="match status" value="1"/>
</dbReference>
<evidence type="ECO:0000313" key="4">
    <source>
        <dbReference type="EMBL" id="GIJ52817.1"/>
    </source>
</evidence>
<sequence>MRPILPTMSRVAVVTGAAQGIGRRTAEVLTAQGYAVAVLDRQPVDGFALSVTGDVADDASVDAFAGRVLDAFGRVDVLVNNAGIADIGPAEGIEPARFRRVIDVNLTGSFLLCQAFGRPMLAAGAGSIVNVASVAGLMGIADRAAYNASKHGLVGLTRTLAVEWGGRGVRVNAVCPGWVKTEMDVDAQASALYVDTDITEHVPMGRFAQPDDIAQAIAFLGDPARSGFVNGTMLNVDGGWYADGSWPGLRLGARNR</sequence>
<dbReference type="SMART" id="SM00822">
    <property type="entry name" value="PKS_KR"/>
    <property type="match status" value="1"/>
</dbReference>
<reference evidence="4" key="1">
    <citation type="submission" date="2021-01" db="EMBL/GenBank/DDBJ databases">
        <title>Whole genome shotgun sequence of Virgisporangium aurantiacum NBRC 16421.</title>
        <authorList>
            <person name="Komaki H."/>
            <person name="Tamura T."/>
        </authorList>
    </citation>
    <scope>NUCLEOTIDE SEQUENCE</scope>
    <source>
        <strain evidence="4">NBRC 16421</strain>
    </source>
</reference>
<evidence type="ECO:0000259" key="3">
    <source>
        <dbReference type="SMART" id="SM00822"/>
    </source>
</evidence>
<organism evidence="4 5">
    <name type="scientific">Virgisporangium aurantiacum</name>
    <dbReference type="NCBI Taxonomy" id="175570"/>
    <lineage>
        <taxon>Bacteria</taxon>
        <taxon>Bacillati</taxon>
        <taxon>Actinomycetota</taxon>
        <taxon>Actinomycetes</taxon>
        <taxon>Micromonosporales</taxon>
        <taxon>Micromonosporaceae</taxon>
        <taxon>Virgisporangium</taxon>
    </lineage>
</organism>
<evidence type="ECO:0000256" key="1">
    <source>
        <dbReference type="ARBA" id="ARBA00006484"/>
    </source>
</evidence>
<dbReference type="CDD" id="cd05233">
    <property type="entry name" value="SDR_c"/>
    <property type="match status" value="1"/>
</dbReference>
<dbReference type="Gene3D" id="3.40.50.720">
    <property type="entry name" value="NAD(P)-binding Rossmann-like Domain"/>
    <property type="match status" value="1"/>
</dbReference>
<keyword evidence="5" id="KW-1185">Reference proteome</keyword>
<evidence type="ECO:0000256" key="2">
    <source>
        <dbReference type="ARBA" id="ARBA00023002"/>
    </source>
</evidence>
<name>A0A8J3YY53_9ACTN</name>